<evidence type="ECO:0000256" key="2">
    <source>
        <dbReference type="ARBA" id="ARBA00022723"/>
    </source>
</evidence>
<dbReference type="PRINTS" id="PR00682">
    <property type="entry name" value="IPNSYNTHASE"/>
</dbReference>
<organism evidence="7 8">
    <name type="scientific">Vitis vinifera</name>
    <name type="common">Grape</name>
    <dbReference type="NCBI Taxonomy" id="29760"/>
    <lineage>
        <taxon>Eukaryota</taxon>
        <taxon>Viridiplantae</taxon>
        <taxon>Streptophyta</taxon>
        <taxon>Embryophyta</taxon>
        <taxon>Tracheophyta</taxon>
        <taxon>Spermatophyta</taxon>
        <taxon>Magnoliopsida</taxon>
        <taxon>eudicotyledons</taxon>
        <taxon>Gunneridae</taxon>
        <taxon>Pentapetalae</taxon>
        <taxon>rosids</taxon>
        <taxon>Vitales</taxon>
        <taxon>Vitaceae</taxon>
        <taxon>Viteae</taxon>
        <taxon>Vitis</taxon>
    </lineage>
</organism>
<dbReference type="Pfam" id="PF14226">
    <property type="entry name" value="DIOX_N"/>
    <property type="match status" value="1"/>
</dbReference>
<dbReference type="InterPro" id="IPR044861">
    <property type="entry name" value="IPNS-like_FE2OG_OXY"/>
</dbReference>
<keyword evidence="2 5" id="KW-0479">Metal-binding</keyword>
<dbReference type="InterPro" id="IPR026992">
    <property type="entry name" value="DIOX_N"/>
</dbReference>
<dbReference type="PANTHER" id="PTHR10209:SF884">
    <property type="entry name" value="1-AMINOCYCLOPROPANE-1-CARBOXYLATE OXIDASE HOMOLOG 1-LIKE"/>
    <property type="match status" value="1"/>
</dbReference>
<name>A0A438GFX3_VITVI</name>
<dbReference type="PROSITE" id="PS51471">
    <property type="entry name" value="FE2OG_OXY"/>
    <property type="match status" value="1"/>
</dbReference>
<evidence type="ECO:0000256" key="5">
    <source>
        <dbReference type="RuleBase" id="RU003682"/>
    </source>
</evidence>
<evidence type="ECO:0000313" key="8">
    <source>
        <dbReference type="Proteomes" id="UP000288805"/>
    </source>
</evidence>
<keyword evidence="4 5" id="KW-0408">Iron</keyword>
<dbReference type="AlphaFoldDB" id="A0A438GFX3"/>
<dbReference type="InterPro" id="IPR005123">
    <property type="entry name" value="Oxoglu/Fe-dep_dioxygenase_dom"/>
</dbReference>
<dbReference type="SUPFAM" id="SSF51197">
    <property type="entry name" value="Clavaminate synthase-like"/>
    <property type="match status" value="1"/>
</dbReference>
<feature type="domain" description="Fe2OG dioxygenase" evidence="6">
    <location>
        <begin position="247"/>
        <end position="346"/>
    </location>
</feature>
<keyword evidence="3 5" id="KW-0560">Oxidoreductase</keyword>
<evidence type="ECO:0000256" key="4">
    <source>
        <dbReference type="ARBA" id="ARBA00023004"/>
    </source>
</evidence>
<dbReference type="FunFam" id="2.60.120.330:FF:000026">
    <property type="entry name" value="DIBOA-glucoside dioxygenase BX6"/>
    <property type="match status" value="1"/>
</dbReference>
<proteinExistence type="inferred from homology"/>
<evidence type="ECO:0000256" key="3">
    <source>
        <dbReference type="ARBA" id="ARBA00023002"/>
    </source>
</evidence>
<comment type="caution">
    <text evidence="7">The sequence shown here is derived from an EMBL/GenBank/DDBJ whole genome shotgun (WGS) entry which is preliminary data.</text>
</comment>
<dbReference type="Pfam" id="PF03171">
    <property type="entry name" value="2OG-FeII_Oxy"/>
    <property type="match status" value="1"/>
</dbReference>
<dbReference type="GO" id="GO:0046872">
    <property type="term" value="F:metal ion binding"/>
    <property type="evidence" value="ECO:0007669"/>
    <property type="project" value="UniProtKB-KW"/>
</dbReference>
<dbReference type="Proteomes" id="UP000288805">
    <property type="component" value="Unassembled WGS sequence"/>
</dbReference>
<dbReference type="EMBL" id="QGNW01000446">
    <property type="protein sequence ID" value="RVW71089.1"/>
    <property type="molecule type" value="Genomic_DNA"/>
</dbReference>
<protein>
    <submittedName>
        <fullName evidence="7">1-aminocyclopropane-1-carboxylate oxidase-like 11</fullName>
    </submittedName>
</protein>
<sequence length="386" mass="43317">MEERMKTSAAGESSAMSVLDYDRTKELKAFDDTKEGVKGLVDAGVVNIPKIFMRPPDELAEKRDCHQNDIKVPVVDMSGVQKGDRHREIVEEVRIASEEWGFFQVVNHGIPSNVLEQMVNGIRVFNEQDPEVKKEYYSRDMMRKVKFNSNYDLYHSRAANWRDTLTISLTSDGLDPKNCQRSADDAWSLGLPEHCCSLVVVGLWFCREATTEYIKHVMKLGDVLFELLSEALGLKPDHLRAMGYTEGSSTMVCHYYPACPEPELTMGTSKHTDPATLTILLQDQIGGLQVFHKNQWAEVHPIAGSLVINIGDFLQVMSNGKLKSVYHRVVANHVGPRISTAYFFSGARTEPAKLCGPLKELISEENPLCTEISLWLNILGNLCPRG</sequence>
<evidence type="ECO:0000259" key="6">
    <source>
        <dbReference type="PROSITE" id="PS51471"/>
    </source>
</evidence>
<comment type="similarity">
    <text evidence="1 5">Belongs to the iron/ascorbate-dependent oxidoreductase family.</text>
</comment>
<dbReference type="Gene3D" id="2.60.120.330">
    <property type="entry name" value="B-lactam Antibiotic, Isopenicillin N Synthase, Chain"/>
    <property type="match status" value="1"/>
</dbReference>
<evidence type="ECO:0000256" key="1">
    <source>
        <dbReference type="ARBA" id="ARBA00008056"/>
    </source>
</evidence>
<dbReference type="PANTHER" id="PTHR10209">
    <property type="entry name" value="OXIDOREDUCTASE, 2OG-FE II OXYGENASE FAMILY PROTEIN"/>
    <property type="match status" value="1"/>
</dbReference>
<accession>A0A438GFX3</accession>
<dbReference type="InterPro" id="IPR027443">
    <property type="entry name" value="IPNS-like_sf"/>
</dbReference>
<dbReference type="GO" id="GO:0051213">
    <property type="term" value="F:dioxygenase activity"/>
    <property type="evidence" value="ECO:0007669"/>
    <property type="project" value="UniProtKB-ARBA"/>
</dbReference>
<evidence type="ECO:0000313" key="7">
    <source>
        <dbReference type="EMBL" id="RVW71089.1"/>
    </source>
</evidence>
<gene>
    <name evidence="7" type="primary">VvCHDp000463_0</name>
    <name evidence="7" type="ORF">CK203_061203</name>
</gene>
<reference evidence="7 8" key="1">
    <citation type="journal article" date="2018" name="PLoS Genet.">
        <title>Population sequencing reveals clonal diversity and ancestral inbreeding in the grapevine cultivar Chardonnay.</title>
        <authorList>
            <person name="Roach M.J."/>
            <person name="Johnson D.L."/>
            <person name="Bohlmann J."/>
            <person name="van Vuuren H.J."/>
            <person name="Jones S.J."/>
            <person name="Pretorius I.S."/>
            <person name="Schmidt S.A."/>
            <person name="Borneman A.R."/>
        </authorList>
    </citation>
    <scope>NUCLEOTIDE SEQUENCE [LARGE SCALE GENOMIC DNA]</scope>
    <source>
        <strain evidence="8">cv. Chardonnay</strain>
        <tissue evidence="7">Leaf</tissue>
    </source>
</reference>